<proteinExistence type="predicted"/>
<keyword evidence="1" id="KW-0472">Membrane</keyword>
<feature type="transmembrane region" description="Helical" evidence="1">
    <location>
        <begin position="217"/>
        <end position="241"/>
    </location>
</feature>
<sequence length="525" mass="57911">MRAVMRFASGLLRHPMTPLAALGILLMLPSFLFGPGANHSYLYNYMWTGHFGEQMAAGQLYERWLPNSFEGLGSPTFYFYPPLAYWLSGGLAAIGIPVLQAINVAALLLLIASGMAMHRWLASRGTHPLLGAALYMLAPYHLHDFYVRGALAEFASFIWLPLIALGIARLPSRSGIALLALSYGALILTHLPVATLTGPFLIAPLMLHRIWQDRSTLVPGLIAGILAFTLAAFYLLPAATLQAHMSTALLWTGKYHAANWSIWREDLLLFPCIALGLGLLAWPARSIWSGIAIVTALASINLIPFLWQIDLLDKTQFPWRALGIVEFTTITALMTYRPRPVLLAGAGVLLLFPYLVSGIITCANLRLPIDYARLDRTVPDAPEYLPAGFDIARVDRYDRSTDLRPWRALPRGDRIVITRPGPVTMGHAAFPIWQVTHNGQPVPSHGPLISFDARPGIYQIERVRLWQESVGTAISLAAALMLALLLWRRRISHLSKFPAYSPSPAMVNRPILGWLARSQNSGGEL</sequence>
<dbReference type="AlphaFoldDB" id="A0A6M4GHC4"/>
<keyword evidence="1" id="KW-1133">Transmembrane helix</keyword>
<feature type="transmembrane region" description="Helical" evidence="1">
    <location>
        <begin position="150"/>
        <end position="168"/>
    </location>
</feature>
<feature type="transmembrane region" description="Helical" evidence="1">
    <location>
        <begin position="342"/>
        <end position="367"/>
    </location>
</feature>
<accession>A0A6M4GHC4</accession>
<dbReference type="EMBL" id="CP053021">
    <property type="protein sequence ID" value="QJR05227.1"/>
    <property type="molecule type" value="Genomic_DNA"/>
</dbReference>
<feature type="transmembrane region" description="Helical" evidence="1">
    <location>
        <begin position="262"/>
        <end position="281"/>
    </location>
</feature>
<protein>
    <submittedName>
        <fullName evidence="2">Integral membrane-like protein</fullName>
    </submittedName>
</protein>
<evidence type="ECO:0000313" key="3">
    <source>
        <dbReference type="Proteomes" id="UP000502611"/>
    </source>
</evidence>
<keyword evidence="1" id="KW-0812">Transmembrane</keyword>
<reference evidence="2 3" key="1">
    <citation type="submission" date="2020-04" db="EMBL/GenBank/DDBJ databases">
        <title>The Whole Genome Analysis of High salt-tolerant Sphingobium yanoikuyae YC-XJ2 with Aryl organophosphorus flame retardants (aryl-OPFRs)-degrading capacity and characteristics of Related phosphotriesterase.</title>
        <authorList>
            <person name="Li X."/>
        </authorList>
    </citation>
    <scope>NUCLEOTIDE SEQUENCE [LARGE SCALE GENOMIC DNA]</scope>
    <source>
        <strain evidence="2 3">YC-XJ2</strain>
    </source>
</reference>
<feature type="transmembrane region" description="Helical" evidence="1">
    <location>
        <begin position="83"/>
        <end position="109"/>
    </location>
</feature>
<evidence type="ECO:0000256" key="1">
    <source>
        <dbReference type="SAM" id="Phobius"/>
    </source>
</evidence>
<organism evidence="2 3">
    <name type="scientific">Sphingobium yanoikuyae</name>
    <name type="common">Sphingomonas yanoikuyae</name>
    <dbReference type="NCBI Taxonomy" id="13690"/>
    <lineage>
        <taxon>Bacteria</taxon>
        <taxon>Pseudomonadati</taxon>
        <taxon>Pseudomonadota</taxon>
        <taxon>Alphaproteobacteria</taxon>
        <taxon>Sphingomonadales</taxon>
        <taxon>Sphingomonadaceae</taxon>
        <taxon>Sphingobium</taxon>
    </lineage>
</organism>
<gene>
    <name evidence="2" type="ORF">HH800_01280</name>
</gene>
<name>A0A6M4GHC4_SPHYA</name>
<evidence type="ECO:0000313" key="2">
    <source>
        <dbReference type="EMBL" id="QJR05227.1"/>
    </source>
</evidence>
<dbReference type="Proteomes" id="UP000502611">
    <property type="component" value="Chromosome"/>
</dbReference>
<feature type="transmembrane region" description="Helical" evidence="1">
    <location>
        <begin position="469"/>
        <end position="487"/>
    </location>
</feature>
<feature type="transmembrane region" description="Helical" evidence="1">
    <location>
        <begin position="287"/>
        <end position="307"/>
    </location>
</feature>
<feature type="transmembrane region" description="Helical" evidence="1">
    <location>
        <begin position="175"/>
        <end position="197"/>
    </location>
</feature>